<sequence>MENDEGEKGNNDSVDNNSVTTKETKSEKESGGRKRLTGDNGGVGGGVGGRGDGSHWWLSRPPRAPRRRHRLDRRDKLSSPRVLEGAARSRRSLRATAGAVANETWLTDTRVGRDVVVGAVDDPELVVSEVHKAINKSRSSSSSSSGVRRRELGYLSSCGTGNPIDDCWRCDPQWHHHRKRLADCGIGFGRNAVGGRNGRFYVVTDPSDDDPVNPARALSATPSSRTSPSGSSSSATWSSPSSRSSS</sequence>
<gene>
    <name evidence="2" type="ORF">CB5_LOCUS27207</name>
</gene>
<dbReference type="InterPro" id="IPR011050">
    <property type="entry name" value="Pectin_lyase_fold/virulence"/>
</dbReference>
<dbReference type="AlphaFoldDB" id="A0A6V7QML4"/>
<feature type="compositionally biased region" description="Basic and acidic residues" evidence="1">
    <location>
        <begin position="1"/>
        <end position="10"/>
    </location>
</feature>
<dbReference type="EMBL" id="LR862137">
    <property type="protein sequence ID" value="CAD1843996.1"/>
    <property type="molecule type" value="Genomic_DNA"/>
</dbReference>
<proteinExistence type="predicted"/>
<dbReference type="Gene3D" id="2.160.20.10">
    <property type="entry name" value="Single-stranded right-handed beta-helix, Pectin lyase-like"/>
    <property type="match status" value="1"/>
</dbReference>
<feature type="compositionally biased region" description="Low complexity" evidence="1">
    <location>
        <begin position="214"/>
        <end position="246"/>
    </location>
</feature>
<feature type="region of interest" description="Disordered" evidence="1">
    <location>
        <begin position="201"/>
        <end position="246"/>
    </location>
</feature>
<evidence type="ECO:0000313" key="2">
    <source>
        <dbReference type="EMBL" id="CAD1843996.1"/>
    </source>
</evidence>
<feature type="compositionally biased region" description="Basic and acidic residues" evidence="1">
    <location>
        <begin position="22"/>
        <end position="32"/>
    </location>
</feature>
<feature type="region of interest" description="Disordered" evidence="1">
    <location>
        <begin position="1"/>
        <end position="88"/>
    </location>
</feature>
<dbReference type="InterPro" id="IPR012334">
    <property type="entry name" value="Pectin_lyas_fold"/>
</dbReference>
<organism evidence="2">
    <name type="scientific">Ananas comosus var. bracteatus</name>
    <name type="common">red pineapple</name>
    <dbReference type="NCBI Taxonomy" id="296719"/>
    <lineage>
        <taxon>Eukaryota</taxon>
        <taxon>Viridiplantae</taxon>
        <taxon>Streptophyta</taxon>
        <taxon>Embryophyta</taxon>
        <taxon>Tracheophyta</taxon>
        <taxon>Spermatophyta</taxon>
        <taxon>Magnoliopsida</taxon>
        <taxon>Liliopsida</taxon>
        <taxon>Poales</taxon>
        <taxon>Bromeliaceae</taxon>
        <taxon>Bromelioideae</taxon>
        <taxon>Ananas</taxon>
    </lineage>
</organism>
<dbReference type="InterPro" id="IPR045032">
    <property type="entry name" value="PEL"/>
</dbReference>
<feature type="compositionally biased region" description="Gly residues" evidence="1">
    <location>
        <begin position="39"/>
        <end position="51"/>
    </location>
</feature>
<dbReference type="PANTHER" id="PTHR31683">
    <property type="entry name" value="PECTATE LYASE 18-RELATED"/>
    <property type="match status" value="1"/>
</dbReference>
<dbReference type="SUPFAM" id="SSF51126">
    <property type="entry name" value="Pectin lyase-like"/>
    <property type="match status" value="1"/>
</dbReference>
<reference evidence="2" key="1">
    <citation type="submission" date="2020-07" db="EMBL/GenBank/DDBJ databases">
        <authorList>
            <person name="Lin J."/>
        </authorList>
    </citation>
    <scope>NUCLEOTIDE SEQUENCE</scope>
</reference>
<accession>A0A6V7QML4</accession>
<dbReference type="GO" id="GO:0030570">
    <property type="term" value="F:pectate lyase activity"/>
    <property type="evidence" value="ECO:0007669"/>
    <property type="project" value="InterPro"/>
</dbReference>
<feature type="compositionally biased region" description="Polar residues" evidence="1">
    <location>
        <begin position="11"/>
        <end position="21"/>
    </location>
</feature>
<evidence type="ECO:0000256" key="1">
    <source>
        <dbReference type="SAM" id="MobiDB-lite"/>
    </source>
</evidence>
<protein>
    <submittedName>
        <fullName evidence="2">Uncharacterized protein</fullName>
    </submittedName>
</protein>
<name>A0A6V7QML4_ANACO</name>
<dbReference type="PANTHER" id="PTHR31683:SF205">
    <property type="entry name" value="PECTATE LYASE"/>
    <property type="match status" value="1"/>
</dbReference>